<name>A0A1G7W8K2_9VIBR</name>
<dbReference type="Gene3D" id="1.10.287.70">
    <property type="match status" value="1"/>
</dbReference>
<protein>
    <submittedName>
        <fullName evidence="3">Ion channel</fullName>
    </submittedName>
</protein>
<dbReference type="STRING" id="861298.SAMN04488136_101207"/>
<keyword evidence="1" id="KW-0812">Transmembrane</keyword>
<feature type="transmembrane region" description="Helical" evidence="1">
    <location>
        <begin position="90"/>
        <end position="108"/>
    </location>
</feature>
<dbReference type="OrthoDB" id="9813518at2"/>
<feature type="transmembrane region" description="Helical" evidence="1">
    <location>
        <begin position="192"/>
        <end position="212"/>
    </location>
</feature>
<gene>
    <name evidence="3" type="ORF">SAMN04488136_101207</name>
</gene>
<feature type="transmembrane region" description="Helical" evidence="1">
    <location>
        <begin position="120"/>
        <end position="143"/>
    </location>
</feature>
<evidence type="ECO:0000259" key="2">
    <source>
        <dbReference type="Pfam" id="PF07885"/>
    </source>
</evidence>
<dbReference type="InterPro" id="IPR013099">
    <property type="entry name" value="K_chnl_dom"/>
</dbReference>
<feature type="transmembrane region" description="Helical" evidence="1">
    <location>
        <begin position="163"/>
        <end position="180"/>
    </location>
</feature>
<sequence length="224" mass="24783">MVLSKINQQNNLIYLTLALTALLISSAIMPMLSDGVLDTMFKAFIAITLSVCLFSLRFDKRWFRLLLSVLVIWLALFVLGTFGARSFSESMILPLTFLFFLGTFRAIARQVLFSNQVTTNQIIGSVALFLLLGLMWALAYLFLLQFSPHALSGIPEQSWSANFSAAAYFSFITLTTLGYGDILPTTPIAQVIVYLEAITGVFYMAIVVSSLVSTHIEHQGKTNG</sequence>
<feature type="domain" description="Potassium channel" evidence="2">
    <location>
        <begin position="134"/>
        <end position="213"/>
    </location>
</feature>
<dbReference type="Pfam" id="PF07885">
    <property type="entry name" value="Ion_trans_2"/>
    <property type="match status" value="1"/>
</dbReference>
<keyword evidence="1" id="KW-1133">Transmembrane helix</keyword>
<evidence type="ECO:0000313" key="3">
    <source>
        <dbReference type="EMBL" id="SDG67430.1"/>
    </source>
</evidence>
<evidence type="ECO:0000313" key="4">
    <source>
        <dbReference type="Proteomes" id="UP000198854"/>
    </source>
</evidence>
<feature type="transmembrane region" description="Helical" evidence="1">
    <location>
        <begin position="65"/>
        <end position="84"/>
    </location>
</feature>
<evidence type="ECO:0000256" key="1">
    <source>
        <dbReference type="SAM" id="Phobius"/>
    </source>
</evidence>
<dbReference type="Proteomes" id="UP000198854">
    <property type="component" value="Unassembled WGS sequence"/>
</dbReference>
<reference evidence="3 4" key="1">
    <citation type="submission" date="2016-10" db="EMBL/GenBank/DDBJ databases">
        <authorList>
            <person name="de Groot N.N."/>
        </authorList>
    </citation>
    <scope>NUCLEOTIDE SEQUENCE [LARGE SCALE GENOMIC DNA]</scope>
    <source>
        <strain evidence="3 4">CGMCC 1.10228</strain>
    </source>
</reference>
<accession>A0A1G7W8K2</accession>
<feature type="transmembrane region" description="Helical" evidence="1">
    <location>
        <begin position="12"/>
        <end position="33"/>
    </location>
</feature>
<keyword evidence="1" id="KW-0472">Membrane</keyword>
<dbReference type="EMBL" id="FNDD01000001">
    <property type="protein sequence ID" value="SDG67430.1"/>
    <property type="molecule type" value="Genomic_DNA"/>
</dbReference>
<dbReference type="AlphaFoldDB" id="A0A1G7W8K2"/>
<organism evidence="3 4">
    <name type="scientific">Vibrio xiamenensis</name>
    <dbReference type="NCBI Taxonomy" id="861298"/>
    <lineage>
        <taxon>Bacteria</taxon>
        <taxon>Pseudomonadati</taxon>
        <taxon>Pseudomonadota</taxon>
        <taxon>Gammaproteobacteria</taxon>
        <taxon>Vibrionales</taxon>
        <taxon>Vibrionaceae</taxon>
        <taxon>Vibrio</taxon>
    </lineage>
</organism>
<keyword evidence="4" id="KW-1185">Reference proteome</keyword>
<proteinExistence type="predicted"/>
<dbReference type="SUPFAM" id="SSF81324">
    <property type="entry name" value="Voltage-gated potassium channels"/>
    <property type="match status" value="1"/>
</dbReference>
<feature type="transmembrane region" description="Helical" evidence="1">
    <location>
        <begin position="39"/>
        <end position="58"/>
    </location>
</feature>